<evidence type="ECO:0000256" key="1">
    <source>
        <dbReference type="SAM" id="Phobius"/>
    </source>
</evidence>
<dbReference type="SUPFAM" id="SSF56672">
    <property type="entry name" value="DNA/RNA polymerases"/>
    <property type="match status" value="1"/>
</dbReference>
<evidence type="ECO:0000313" key="2">
    <source>
        <dbReference type="EMBL" id="KYO42742.1"/>
    </source>
</evidence>
<dbReference type="InterPro" id="IPR053134">
    <property type="entry name" value="RNA-dir_DNA_polymerase"/>
</dbReference>
<keyword evidence="3" id="KW-1185">Reference proteome</keyword>
<sequence length="152" mass="18320">MEHVMDLEFRVRGREKPQEGRHHRRSEGLMRDFAMMSTEVLIIQFFVMNVVMCAWEAKGVKYHIRLSNPRPFRERSRHIPLAEMAEIRRHLQELMDHRIIIESKSPYASRIVIVWKKNGQLRMRIDYRTLNTWPIIDQYTVPQLQEALDCFS</sequence>
<protein>
    <submittedName>
        <fullName evidence="2">Uncharacterized protein</fullName>
    </submittedName>
</protein>
<dbReference type="InterPro" id="IPR043502">
    <property type="entry name" value="DNA/RNA_pol_sf"/>
</dbReference>
<proteinExistence type="predicted"/>
<name>A0A151P0U8_ALLMI</name>
<dbReference type="PANTHER" id="PTHR24559:SF435">
    <property type="entry name" value="RIBONUCLEASE H"/>
    <property type="match status" value="1"/>
</dbReference>
<dbReference type="Gene3D" id="3.10.10.10">
    <property type="entry name" value="HIV Type 1 Reverse Transcriptase, subunit A, domain 1"/>
    <property type="match status" value="1"/>
</dbReference>
<evidence type="ECO:0000313" key="3">
    <source>
        <dbReference type="Proteomes" id="UP000050525"/>
    </source>
</evidence>
<dbReference type="Proteomes" id="UP000050525">
    <property type="component" value="Unassembled WGS sequence"/>
</dbReference>
<gene>
    <name evidence="2" type="ORF">Y1Q_0023049</name>
</gene>
<organism evidence="2 3">
    <name type="scientific">Alligator mississippiensis</name>
    <name type="common">American alligator</name>
    <dbReference type="NCBI Taxonomy" id="8496"/>
    <lineage>
        <taxon>Eukaryota</taxon>
        <taxon>Metazoa</taxon>
        <taxon>Chordata</taxon>
        <taxon>Craniata</taxon>
        <taxon>Vertebrata</taxon>
        <taxon>Euteleostomi</taxon>
        <taxon>Archelosauria</taxon>
        <taxon>Archosauria</taxon>
        <taxon>Crocodylia</taxon>
        <taxon>Alligatoridae</taxon>
        <taxon>Alligatorinae</taxon>
        <taxon>Alligator</taxon>
    </lineage>
</organism>
<dbReference type="EMBL" id="AKHW03001354">
    <property type="protein sequence ID" value="KYO42742.1"/>
    <property type="molecule type" value="Genomic_DNA"/>
</dbReference>
<comment type="caution">
    <text evidence="2">The sequence shown here is derived from an EMBL/GenBank/DDBJ whole genome shotgun (WGS) entry which is preliminary data.</text>
</comment>
<dbReference type="PANTHER" id="PTHR24559">
    <property type="entry name" value="TRANSPOSON TY3-I GAG-POL POLYPROTEIN"/>
    <property type="match status" value="1"/>
</dbReference>
<accession>A0A151P0U8</accession>
<feature type="transmembrane region" description="Helical" evidence="1">
    <location>
        <begin position="33"/>
        <end position="55"/>
    </location>
</feature>
<reference evidence="2 3" key="1">
    <citation type="journal article" date="2012" name="Genome Biol.">
        <title>Sequencing three crocodilian genomes to illuminate the evolution of archosaurs and amniotes.</title>
        <authorList>
            <person name="St John J.A."/>
            <person name="Braun E.L."/>
            <person name="Isberg S.R."/>
            <person name="Miles L.G."/>
            <person name="Chong A.Y."/>
            <person name="Gongora J."/>
            <person name="Dalzell P."/>
            <person name="Moran C."/>
            <person name="Bed'hom B."/>
            <person name="Abzhanov A."/>
            <person name="Burgess S.C."/>
            <person name="Cooksey A.M."/>
            <person name="Castoe T.A."/>
            <person name="Crawford N.G."/>
            <person name="Densmore L.D."/>
            <person name="Drew J.C."/>
            <person name="Edwards S.V."/>
            <person name="Faircloth B.C."/>
            <person name="Fujita M.K."/>
            <person name="Greenwold M.J."/>
            <person name="Hoffmann F.G."/>
            <person name="Howard J.M."/>
            <person name="Iguchi T."/>
            <person name="Janes D.E."/>
            <person name="Khan S.Y."/>
            <person name="Kohno S."/>
            <person name="de Koning A.J."/>
            <person name="Lance S.L."/>
            <person name="McCarthy F.M."/>
            <person name="McCormack J.E."/>
            <person name="Merchant M.E."/>
            <person name="Peterson D.G."/>
            <person name="Pollock D.D."/>
            <person name="Pourmand N."/>
            <person name="Raney B.J."/>
            <person name="Roessler K.A."/>
            <person name="Sanford J.R."/>
            <person name="Sawyer R.H."/>
            <person name="Schmidt C.J."/>
            <person name="Triplett E.W."/>
            <person name="Tuberville T.D."/>
            <person name="Venegas-Anaya M."/>
            <person name="Howard J.T."/>
            <person name="Jarvis E.D."/>
            <person name="Guillette L.J.Jr."/>
            <person name="Glenn T.C."/>
            <person name="Green R.E."/>
            <person name="Ray D.A."/>
        </authorList>
    </citation>
    <scope>NUCLEOTIDE SEQUENCE [LARGE SCALE GENOMIC DNA]</scope>
    <source>
        <strain evidence="2">KSC_2009_1</strain>
    </source>
</reference>
<keyword evidence="1" id="KW-1133">Transmembrane helix</keyword>
<keyword evidence="1" id="KW-0812">Transmembrane</keyword>
<dbReference type="AlphaFoldDB" id="A0A151P0U8"/>
<keyword evidence="1" id="KW-0472">Membrane</keyword>